<dbReference type="HOGENOM" id="CLU_937207_0_0_1"/>
<evidence type="ECO:0000256" key="1">
    <source>
        <dbReference type="SAM" id="MobiDB-lite"/>
    </source>
</evidence>
<dbReference type="EMBL" id="KN828205">
    <property type="protein sequence ID" value="KIK75303.1"/>
    <property type="molecule type" value="Genomic_DNA"/>
</dbReference>
<dbReference type="AlphaFoldDB" id="A0A0D0CJC7"/>
<organism evidence="2 3">
    <name type="scientific">Paxillus rubicundulus Ve08.2h10</name>
    <dbReference type="NCBI Taxonomy" id="930991"/>
    <lineage>
        <taxon>Eukaryota</taxon>
        <taxon>Fungi</taxon>
        <taxon>Dikarya</taxon>
        <taxon>Basidiomycota</taxon>
        <taxon>Agaricomycotina</taxon>
        <taxon>Agaricomycetes</taxon>
        <taxon>Agaricomycetidae</taxon>
        <taxon>Boletales</taxon>
        <taxon>Paxilineae</taxon>
        <taxon>Paxillaceae</taxon>
        <taxon>Paxillus</taxon>
    </lineage>
</organism>
<sequence length="297" mass="32661">MEQQLAGATDLSPTLDSTDPIQEFSGEGYDAMSIGAESRQRSDSNMSMASICLLTQAPAPSNARTAHDTFKTEYHPKSNRSEVIESYSIFGHTEATPKAIIEDEPYHPFLSRANFEFAELTHAAALSKEQTAELLRLISHITSGQSKLNFKSHDNVSKAWAPVATQMTPSGLPENGVPLVFILYADKTRLSSSGKVYYGTDKGSGFSFPLPDSDEARARYQLYKQNRKSGEAALKVQSWRPVENAFWCVRNSNPADAFCFDPLHAGDIGLWGDHLFEDLKSILEVLGCEAQATVDSQ</sequence>
<protein>
    <submittedName>
        <fullName evidence="2">Uncharacterized protein</fullName>
    </submittedName>
</protein>
<reference evidence="2 3" key="1">
    <citation type="submission" date="2014-04" db="EMBL/GenBank/DDBJ databases">
        <authorList>
            <consortium name="DOE Joint Genome Institute"/>
            <person name="Kuo A."/>
            <person name="Kohler A."/>
            <person name="Jargeat P."/>
            <person name="Nagy L.G."/>
            <person name="Floudas D."/>
            <person name="Copeland A."/>
            <person name="Barry K.W."/>
            <person name="Cichocki N."/>
            <person name="Veneault-Fourrey C."/>
            <person name="LaButti K."/>
            <person name="Lindquist E.A."/>
            <person name="Lipzen A."/>
            <person name="Lundell T."/>
            <person name="Morin E."/>
            <person name="Murat C."/>
            <person name="Sun H."/>
            <person name="Tunlid A."/>
            <person name="Henrissat B."/>
            <person name="Grigoriev I.V."/>
            <person name="Hibbett D.S."/>
            <person name="Martin F."/>
            <person name="Nordberg H.P."/>
            <person name="Cantor M.N."/>
            <person name="Hua S.X."/>
        </authorList>
    </citation>
    <scope>NUCLEOTIDE SEQUENCE [LARGE SCALE GENOMIC DNA]</scope>
    <source>
        <strain evidence="2 3">Ve08.2h10</strain>
    </source>
</reference>
<feature type="region of interest" description="Disordered" evidence="1">
    <location>
        <begin position="1"/>
        <end position="29"/>
    </location>
</feature>
<evidence type="ECO:0000313" key="2">
    <source>
        <dbReference type="EMBL" id="KIK75303.1"/>
    </source>
</evidence>
<evidence type="ECO:0000313" key="3">
    <source>
        <dbReference type="Proteomes" id="UP000054538"/>
    </source>
</evidence>
<reference evidence="3" key="2">
    <citation type="submission" date="2015-01" db="EMBL/GenBank/DDBJ databases">
        <title>Evolutionary Origins and Diversification of the Mycorrhizal Mutualists.</title>
        <authorList>
            <consortium name="DOE Joint Genome Institute"/>
            <consortium name="Mycorrhizal Genomics Consortium"/>
            <person name="Kohler A."/>
            <person name="Kuo A."/>
            <person name="Nagy L.G."/>
            <person name="Floudas D."/>
            <person name="Copeland A."/>
            <person name="Barry K.W."/>
            <person name="Cichocki N."/>
            <person name="Veneault-Fourrey C."/>
            <person name="LaButti K."/>
            <person name="Lindquist E.A."/>
            <person name="Lipzen A."/>
            <person name="Lundell T."/>
            <person name="Morin E."/>
            <person name="Murat C."/>
            <person name="Riley R."/>
            <person name="Ohm R."/>
            <person name="Sun H."/>
            <person name="Tunlid A."/>
            <person name="Henrissat B."/>
            <person name="Grigoriev I.V."/>
            <person name="Hibbett D.S."/>
            <person name="Martin F."/>
        </authorList>
    </citation>
    <scope>NUCLEOTIDE SEQUENCE [LARGE SCALE GENOMIC DNA]</scope>
    <source>
        <strain evidence="3">Ve08.2h10</strain>
    </source>
</reference>
<accession>A0A0D0CJC7</accession>
<dbReference type="OrthoDB" id="3239511at2759"/>
<feature type="compositionally biased region" description="Polar residues" evidence="1">
    <location>
        <begin position="11"/>
        <end position="20"/>
    </location>
</feature>
<gene>
    <name evidence="2" type="ORF">PAXRUDRAFT_29098</name>
</gene>
<name>A0A0D0CJC7_9AGAM</name>
<keyword evidence="3" id="KW-1185">Reference proteome</keyword>
<dbReference type="InParanoid" id="A0A0D0CJC7"/>
<proteinExistence type="predicted"/>
<dbReference type="Proteomes" id="UP000054538">
    <property type="component" value="Unassembled WGS sequence"/>
</dbReference>